<evidence type="ECO:0000256" key="3">
    <source>
        <dbReference type="ARBA" id="ARBA00022692"/>
    </source>
</evidence>
<dbReference type="PANTHER" id="PTHR42920">
    <property type="entry name" value="OS03G0707200 PROTEIN-RELATED"/>
    <property type="match status" value="1"/>
</dbReference>
<evidence type="ECO:0000313" key="8">
    <source>
        <dbReference type="EMBL" id="KAL3822411.1"/>
    </source>
</evidence>
<evidence type="ECO:0000256" key="6">
    <source>
        <dbReference type="SAM" id="Phobius"/>
    </source>
</evidence>
<proteinExistence type="predicted"/>
<dbReference type="AlphaFoldDB" id="A0ABD3SCY5"/>
<keyword evidence="5 6" id="KW-0472">Membrane</keyword>
<dbReference type="Proteomes" id="UP001530377">
    <property type="component" value="Unassembled WGS sequence"/>
</dbReference>
<accession>A0ABD3SCY5</accession>
<dbReference type="PANTHER" id="PTHR42920:SF5">
    <property type="entry name" value="EAMA DOMAIN-CONTAINING PROTEIN"/>
    <property type="match status" value="1"/>
</dbReference>
<protein>
    <recommendedName>
        <fullName evidence="7">EamA domain-containing protein</fullName>
    </recommendedName>
</protein>
<feature type="domain" description="EamA" evidence="7">
    <location>
        <begin position="253"/>
        <end position="316"/>
    </location>
</feature>
<feature type="transmembrane region" description="Helical" evidence="6">
    <location>
        <begin position="326"/>
        <end position="349"/>
    </location>
</feature>
<dbReference type="Pfam" id="PF00892">
    <property type="entry name" value="EamA"/>
    <property type="match status" value="2"/>
</dbReference>
<dbReference type="EMBL" id="JALLPB020000066">
    <property type="protein sequence ID" value="KAL3822411.1"/>
    <property type="molecule type" value="Genomic_DNA"/>
</dbReference>
<keyword evidence="3 6" id="KW-0812">Transmembrane</keyword>
<dbReference type="SUPFAM" id="SSF103481">
    <property type="entry name" value="Multidrug resistance efflux transporter EmrE"/>
    <property type="match status" value="2"/>
</dbReference>
<evidence type="ECO:0000313" key="9">
    <source>
        <dbReference type="Proteomes" id="UP001530377"/>
    </source>
</evidence>
<keyword evidence="9" id="KW-1185">Reference proteome</keyword>
<gene>
    <name evidence="8" type="ORF">ACHAXA_007418</name>
</gene>
<dbReference type="InterPro" id="IPR000620">
    <property type="entry name" value="EamA_dom"/>
</dbReference>
<feature type="domain" description="EamA" evidence="7">
    <location>
        <begin position="333"/>
        <end position="489"/>
    </location>
</feature>
<evidence type="ECO:0000256" key="1">
    <source>
        <dbReference type="ARBA" id="ARBA00004651"/>
    </source>
</evidence>
<comment type="subcellular location">
    <subcellularLocation>
        <location evidence="1">Cell membrane</location>
        <topology evidence="1">Multi-pass membrane protein</topology>
    </subcellularLocation>
</comment>
<evidence type="ECO:0000256" key="5">
    <source>
        <dbReference type="ARBA" id="ARBA00023136"/>
    </source>
</evidence>
<feature type="transmembrane region" description="Helical" evidence="6">
    <location>
        <begin position="419"/>
        <end position="438"/>
    </location>
</feature>
<dbReference type="InterPro" id="IPR037185">
    <property type="entry name" value="EmrE-like"/>
</dbReference>
<feature type="transmembrane region" description="Helical" evidence="6">
    <location>
        <begin position="475"/>
        <end position="494"/>
    </location>
</feature>
<name>A0ABD3SCY5_9STRA</name>
<dbReference type="InterPro" id="IPR051258">
    <property type="entry name" value="Diverse_Substrate_Transporter"/>
</dbReference>
<organism evidence="8 9">
    <name type="scientific">Cyclostephanos tholiformis</name>
    <dbReference type="NCBI Taxonomy" id="382380"/>
    <lineage>
        <taxon>Eukaryota</taxon>
        <taxon>Sar</taxon>
        <taxon>Stramenopiles</taxon>
        <taxon>Ochrophyta</taxon>
        <taxon>Bacillariophyta</taxon>
        <taxon>Coscinodiscophyceae</taxon>
        <taxon>Thalassiosirophycidae</taxon>
        <taxon>Stephanodiscales</taxon>
        <taxon>Stephanodiscaceae</taxon>
        <taxon>Cyclostephanos</taxon>
    </lineage>
</organism>
<feature type="transmembrane region" description="Helical" evidence="6">
    <location>
        <begin position="302"/>
        <end position="320"/>
    </location>
</feature>
<keyword evidence="2" id="KW-1003">Cell membrane</keyword>
<reference evidence="8 9" key="1">
    <citation type="submission" date="2024-10" db="EMBL/GenBank/DDBJ databases">
        <title>Updated reference genomes for cyclostephanoid diatoms.</title>
        <authorList>
            <person name="Roberts W.R."/>
            <person name="Alverson A.J."/>
        </authorList>
    </citation>
    <scope>NUCLEOTIDE SEQUENCE [LARGE SCALE GENOMIC DNA]</scope>
    <source>
        <strain evidence="8 9">AJA228-03</strain>
    </source>
</reference>
<evidence type="ECO:0000256" key="2">
    <source>
        <dbReference type="ARBA" id="ARBA00022475"/>
    </source>
</evidence>
<feature type="transmembrane region" description="Helical" evidence="6">
    <location>
        <begin position="361"/>
        <end position="382"/>
    </location>
</feature>
<dbReference type="GO" id="GO:0005886">
    <property type="term" value="C:plasma membrane"/>
    <property type="evidence" value="ECO:0007669"/>
    <property type="project" value="UniProtKB-SubCell"/>
</dbReference>
<feature type="transmembrane region" description="Helical" evidence="6">
    <location>
        <begin position="450"/>
        <end position="469"/>
    </location>
</feature>
<evidence type="ECO:0000259" key="7">
    <source>
        <dbReference type="Pfam" id="PF00892"/>
    </source>
</evidence>
<evidence type="ECO:0000256" key="4">
    <source>
        <dbReference type="ARBA" id="ARBA00022989"/>
    </source>
</evidence>
<sequence>MTGAFVPFAPLQTHAPPSYHLRPRLRHQSHFEFKSRNFMQVSPRRSAMLKTANYHPAWNRAGVVPRSHLQESSPDGEEAIVELNIDDFNSTSRDENVNDIASPKLWGMPIQSIILLNLVAVIWGTQHAVIKVVVDHTAMDVGTGFITWIENAGFKSMQPLVVSSGNGEGGDNTASYFTLARFGLAAILASPYTPGWGLVLIGIKERLGFIQTAIARGEFDGMTYNNPTKKEQVEPNSLNDIACVWKYGAELGLYMFLGYAFQAIGLETTTASRSGFLLYLNVKLVPFLSFFIFDKPIQRRTWISALVAFSGTALLSLDVASAEKGFGMAITAGDLWSIAAAAASAMFIVRMETASKAVPKASELNAATLWTVTASSFLWTMITSLNNLSNTEAISSVTTVFVQATQQTFQETFSTVSRHILPLIYLSAVTTALANFLQSKAQKHISAERAAVIYAMDPVYGAIFANILLGETLSGLGLVGAALIVLAAAANAVADFGDVTSDKVVDALKRSGKEKIL</sequence>
<comment type="caution">
    <text evidence="8">The sequence shown here is derived from an EMBL/GenBank/DDBJ whole genome shotgun (WGS) entry which is preliminary data.</text>
</comment>
<feature type="transmembrane region" description="Helical" evidence="6">
    <location>
        <begin position="276"/>
        <end position="293"/>
    </location>
</feature>
<keyword evidence="4 6" id="KW-1133">Transmembrane helix</keyword>